<keyword evidence="7" id="KW-1133">Transmembrane helix</keyword>
<proteinExistence type="predicted"/>
<evidence type="ECO:0000256" key="3">
    <source>
        <dbReference type="ARBA" id="ARBA00022737"/>
    </source>
</evidence>
<dbReference type="Pfam" id="PF13181">
    <property type="entry name" value="TPR_8"/>
    <property type="match status" value="1"/>
</dbReference>
<dbReference type="Pfam" id="PF13414">
    <property type="entry name" value="TPR_11"/>
    <property type="match status" value="1"/>
</dbReference>
<sequence>MNTSGISIERKETSENLQHTTKITGPISYSQRRIELDFAGSNDEETTMIAFCLEDDYEIGPLLRTIEKHKEYCVISGKSYVLHLKELCLLGEDRWPIFASTALQRQYPMGGRRVLERVQSAFVLVLLELFQHGTADNGWRTMRSAVLHVNVQSLKERGNACVKDQKYEEAMFHYTHAINLDPQNYSLYSNRSFAFLKLHQYHFAMEDALMTIQLKPDWTKGYFRKAEVESQTFRFSEALQSYNKALSLQPNEPTILEAMNRVSKLLIKDKRADQQIPWLGAGVGIILGVIVVIADYVFTNKPTLTHPLLMALLTMSIAMLGFGIAKGFRYFVKCQRKSLLEPPVDLLGDNKEESDDVENEMNNEKEKHPKYSKAQARQRFKKGKS</sequence>
<dbReference type="SMART" id="SM00028">
    <property type="entry name" value="TPR"/>
    <property type="match status" value="3"/>
</dbReference>
<dbReference type="OrthoDB" id="2021145at2759"/>
<dbReference type="Proteomes" id="UP000250275">
    <property type="component" value="Unassembled WGS sequence"/>
</dbReference>
<feature type="region of interest" description="Disordered" evidence="6">
    <location>
        <begin position="344"/>
        <end position="385"/>
    </location>
</feature>
<evidence type="ECO:0000256" key="1">
    <source>
        <dbReference type="ARBA" id="ARBA00004496"/>
    </source>
</evidence>
<evidence type="ECO:0000256" key="4">
    <source>
        <dbReference type="ARBA" id="ARBA00022803"/>
    </source>
</evidence>
<dbReference type="AlphaFoldDB" id="A0A310SID9"/>
<feature type="transmembrane region" description="Helical" evidence="7">
    <location>
        <begin position="276"/>
        <end position="298"/>
    </location>
</feature>
<keyword evidence="3" id="KW-0677">Repeat</keyword>
<keyword evidence="4 5" id="KW-0802">TPR repeat</keyword>
<dbReference type="PANTHER" id="PTHR22904:SF532">
    <property type="entry name" value="HEAT SHOCK PROTEIN STI1-LIKE PROTEIN"/>
    <property type="match status" value="1"/>
</dbReference>
<evidence type="ECO:0000313" key="9">
    <source>
        <dbReference type="Proteomes" id="UP000250275"/>
    </source>
</evidence>
<evidence type="ECO:0000256" key="7">
    <source>
        <dbReference type="SAM" id="Phobius"/>
    </source>
</evidence>
<dbReference type="SUPFAM" id="SSF48452">
    <property type="entry name" value="TPR-like"/>
    <property type="match status" value="1"/>
</dbReference>
<dbReference type="InterPro" id="IPR011990">
    <property type="entry name" value="TPR-like_helical_dom_sf"/>
</dbReference>
<feature type="repeat" description="TPR" evidence="5">
    <location>
        <begin position="219"/>
        <end position="252"/>
    </location>
</feature>
<dbReference type="GO" id="GO:0005737">
    <property type="term" value="C:cytoplasm"/>
    <property type="evidence" value="ECO:0007669"/>
    <property type="project" value="UniProtKB-SubCell"/>
</dbReference>
<evidence type="ECO:0000313" key="8">
    <source>
        <dbReference type="EMBL" id="OAD54140.1"/>
    </source>
</evidence>
<name>A0A310SID9_9HYME</name>
<protein>
    <submittedName>
        <fullName evidence="8">Stress-induced-phosphoprotein 1</fullName>
    </submittedName>
</protein>
<evidence type="ECO:0000256" key="5">
    <source>
        <dbReference type="PROSITE-ProRule" id="PRU00339"/>
    </source>
</evidence>
<feature type="repeat" description="TPR" evidence="5">
    <location>
        <begin position="151"/>
        <end position="184"/>
    </location>
</feature>
<organism evidence="8 9">
    <name type="scientific">Eufriesea mexicana</name>
    <dbReference type="NCBI Taxonomy" id="516756"/>
    <lineage>
        <taxon>Eukaryota</taxon>
        <taxon>Metazoa</taxon>
        <taxon>Ecdysozoa</taxon>
        <taxon>Arthropoda</taxon>
        <taxon>Hexapoda</taxon>
        <taxon>Insecta</taxon>
        <taxon>Pterygota</taxon>
        <taxon>Neoptera</taxon>
        <taxon>Endopterygota</taxon>
        <taxon>Hymenoptera</taxon>
        <taxon>Apocrita</taxon>
        <taxon>Aculeata</taxon>
        <taxon>Apoidea</taxon>
        <taxon>Anthophila</taxon>
        <taxon>Apidae</taxon>
        <taxon>Eufriesea</taxon>
    </lineage>
</organism>
<feature type="compositionally biased region" description="Basic residues" evidence="6">
    <location>
        <begin position="370"/>
        <end position="385"/>
    </location>
</feature>
<dbReference type="EMBL" id="KQ765119">
    <property type="protein sequence ID" value="OAD54140.1"/>
    <property type="molecule type" value="Genomic_DNA"/>
</dbReference>
<evidence type="ECO:0000256" key="2">
    <source>
        <dbReference type="ARBA" id="ARBA00022490"/>
    </source>
</evidence>
<dbReference type="PANTHER" id="PTHR22904">
    <property type="entry name" value="TPR REPEAT CONTAINING PROTEIN"/>
    <property type="match status" value="1"/>
</dbReference>
<evidence type="ECO:0000256" key="6">
    <source>
        <dbReference type="SAM" id="MobiDB-lite"/>
    </source>
</evidence>
<feature type="compositionally biased region" description="Acidic residues" evidence="6">
    <location>
        <begin position="352"/>
        <end position="361"/>
    </location>
</feature>
<dbReference type="GO" id="GO:0051879">
    <property type="term" value="F:Hsp90 protein binding"/>
    <property type="evidence" value="ECO:0007669"/>
    <property type="project" value="TreeGrafter"/>
</dbReference>
<gene>
    <name evidence="8" type="ORF">WN48_08308</name>
</gene>
<feature type="transmembrane region" description="Helical" evidence="7">
    <location>
        <begin position="304"/>
        <end position="328"/>
    </location>
</feature>
<dbReference type="PROSITE" id="PS50005">
    <property type="entry name" value="TPR"/>
    <property type="match status" value="2"/>
</dbReference>
<keyword evidence="9" id="KW-1185">Reference proteome</keyword>
<accession>A0A310SID9</accession>
<keyword evidence="7" id="KW-0472">Membrane</keyword>
<dbReference type="InterPro" id="IPR019734">
    <property type="entry name" value="TPR_rpt"/>
</dbReference>
<comment type="subcellular location">
    <subcellularLocation>
        <location evidence="1">Cytoplasm</location>
    </subcellularLocation>
</comment>
<keyword evidence="2" id="KW-0963">Cytoplasm</keyword>
<dbReference type="Gene3D" id="1.25.40.10">
    <property type="entry name" value="Tetratricopeptide repeat domain"/>
    <property type="match status" value="1"/>
</dbReference>
<keyword evidence="7" id="KW-0812">Transmembrane</keyword>
<dbReference type="FunFam" id="1.25.40.10:FF:000020">
    <property type="entry name" value="Stress-induced phosphoprotein 1"/>
    <property type="match status" value="1"/>
</dbReference>
<reference evidence="8 9" key="1">
    <citation type="submission" date="2015-07" db="EMBL/GenBank/DDBJ databases">
        <title>The genome of Eufriesea mexicana.</title>
        <authorList>
            <person name="Pan H."/>
            <person name="Kapheim K."/>
        </authorList>
    </citation>
    <scope>NUCLEOTIDE SEQUENCE [LARGE SCALE GENOMIC DNA]</scope>
    <source>
        <strain evidence="8">0111107269</strain>
        <tissue evidence="8">Whole body</tissue>
    </source>
</reference>